<dbReference type="EMBL" id="CP041253">
    <property type="protein sequence ID" value="QDH81231.1"/>
    <property type="molecule type" value="Genomic_DNA"/>
</dbReference>
<dbReference type="SUPFAM" id="SSF47384">
    <property type="entry name" value="Homodimeric domain of signal transducing histidine kinase"/>
    <property type="match status" value="1"/>
</dbReference>
<evidence type="ECO:0000313" key="8">
    <source>
        <dbReference type="Proteomes" id="UP000316614"/>
    </source>
</evidence>
<organism evidence="7 8">
    <name type="scientific">Echinicola soli</name>
    <dbReference type="NCBI Taxonomy" id="2591634"/>
    <lineage>
        <taxon>Bacteria</taxon>
        <taxon>Pseudomonadati</taxon>
        <taxon>Bacteroidota</taxon>
        <taxon>Cytophagia</taxon>
        <taxon>Cytophagales</taxon>
        <taxon>Cyclobacteriaceae</taxon>
        <taxon>Echinicola</taxon>
    </lineage>
</organism>
<dbReference type="InterPro" id="IPR003661">
    <property type="entry name" value="HisK_dim/P_dom"/>
</dbReference>
<evidence type="ECO:0000259" key="6">
    <source>
        <dbReference type="PROSITE" id="PS50109"/>
    </source>
</evidence>
<evidence type="ECO:0000256" key="5">
    <source>
        <dbReference type="ARBA" id="ARBA00022777"/>
    </source>
</evidence>
<keyword evidence="8" id="KW-1185">Reference proteome</keyword>
<dbReference type="PROSITE" id="PS50109">
    <property type="entry name" value="HIS_KIN"/>
    <property type="match status" value="1"/>
</dbReference>
<keyword evidence="5 7" id="KW-0418">Kinase</keyword>
<dbReference type="CDD" id="cd00075">
    <property type="entry name" value="HATPase"/>
    <property type="match status" value="1"/>
</dbReference>
<evidence type="ECO:0000256" key="1">
    <source>
        <dbReference type="ARBA" id="ARBA00000085"/>
    </source>
</evidence>
<dbReference type="AlphaFoldDB" id="A0A514CN50"/>
<protein>
    <recommendedName>
        <fullName evidence="2">histidine kinase</fullName>
        <ecNumber evidence="2">2.7.13.3</ecNumber>
    </recommendedName>
</protein>
<dbReference type="CDD" id="cd00082">
    <property type="entry name" value="HisKA"/>
    <property type="match status" value="1"/>
</dbReference>
<dbReference type="InterPro" id="IPR052162">
    <property type="entry name" value="Sensor_kinase/Photoreceptor"/>
</dbReference>
<reference evidence="7 8" key="1">
    <citation type="submission" date="2019-06" db="EMBL/GenBank/DDBJ databases">
        <title>Echinicola alkalisoli sp. nov. isolated from saline soil.</title>
        <authorList>
            <person name="Sun J.-Q."/>
            <person name="Xu L."/>
        </authorList>
    </citation>
    <scope>NUCLEOTIDE SEQUENCE [LARGE SCALE GENOMIC DNA]</scope>
    <source>
        <strain evidence="7 8">LN3S3</strain>
    </source>
</reference>
<dbReference type="SMART" id="SM00387">
    <property type="entry name" value="HATPase_c"/>
    <property type="match status" value="1"/>
</dbReference>
<dbReference type="PANTHER" id="PTHR43304">
    <property type="entry name" value="PHYTOCHROME-LIKE PROTEIN CPH1"/>
    <property type="match status" value="1"/>
</dbReference>
<dbReference type="Gene3D" id="1.10.287.130">
    <property type="match status" value="1"/>
</dbReference>
<accession>A0A514CN50</accession>
<name>A0A514CN50_9BACT</name>
<evidence type="ECO:0000256" key="3">
    <source>
        <dbReference type="ARBA" id="ARBA00022553"/>
    </source>
</evidence>
<evidence type="ECO:0000313" key="7">
    <source>
        <dbReference type="EMBL" id="QDH81231.1"/>
    </source>
</evidence>
<dbReference type="InterPro" id="IPR036097">
    <property type="entry name" value="HisK_dim/P_sf"/>
</dbReference>
<dbReference type="Proteomes" id="UP000316614">
    <property type="component" value="Chromosome"/>
</dbReference>
<dbReference type="OrthoDB" id="890870at2"/>
<dbReference type="RefSeq" id="WP_141616446.1">
    <property type="nucleotide sequence ID" value="NZ_CP041253.1"/>
</dbReference>
<feature type="domain" description="Histidine kinase" evidence="6">
    <location>
        <begin position="81"/>
        <end position="292"/>
    </location>
</feature>
<dbReference type="GO" id="GO:0000155">
    <property type="term" value="F:phosphorelay sensor kinase activity"/>
    <property type="evidence" value="ECO:0007669"/>
    <property type="project" value="InterPro"/>
</dbReference>
<dbReference type="FunFam" id="3.30.565.10:FF:000006">
    <property type="entry name" value="Sensor histidine kinase WalK"/>
    <property type="match status" value="1"/>
</dbReference>
<dbReference type="SUPFAM" id="SSF55874">
    <property type="entry name" value="ATPase domain of HSP90 chaperone/DNA topoisomerase II/histidine kinase"/>
    <property type="match status" value="1"/>
</dbReference>
<dbReference type="InterPro" id="IPR036890">
    <property type="entry name" value="HATPase_C_sf"/>
</dbReference>
<dbReference type="PANTHER" id="PTHR43304:SF1">
    <property type="entry name" value="PAC DOMAIN-CONTAINING PROTEIN"/>
    <property type="match status" value="1"/>
</dbReference>
<comment type="catalytic activity">
    <reaction evidence="1">
        <text>ATP + protein L-histidine = ADP + protein N-phospho-L-histidine.</text>
        <dbReference type="EC" id="2.7.13.3"/>
    </reaction>
</comment>
<dbReference type="EC" id="2.7.13.3" evidence="2"/>
<keyword evidence="4" id="KW-0808">Transferase</keyword>
<dbReference type="InterPro" id="IPR003594">
    <property type="entry name" value="HATPase_dom"/>
</dbReference>
<dbReference type="PRINTS" id="PR00344">
    <property type="entry name" value="BCTRLSENSOR"/>
</dbReference>
<dbReference type="KEGG" id="echi:FKX85_20235"/>
<evidence type="ECO:0000256" key="4">
    <source>
        <dbReference type="ARBA" id="ARBA00022679"/>
    </source>
</evidence>
<proteinExistence type="predicted"/>
<dbReference type="Pfam" id="PF00512">
    <property type="entry name" value="HisKA"/>
    <property type="match status" value="1"/>
</dbReference>
<dbReference type="SMART" id="SM00388">
    <property type="entry name" value="HisKA"/>
    <property type="match status" value="1"/>
</dbReference>
<dbReference type="Gene3D" id="3.30.565.10">
    <property type="entry name" value="Histidine kinase-like ATPase, C-terminal domain"/>
    <property type="match status" value="1"/>
</dbReference>
<dbReference type="Pfam" id="PF02518">
    <property type="entry name" value="HATPase_c"/>
    <property type="match status" value="1"/>
</dbReference>
<dbReference type="InterPro" id="IPR005467">
    <property type="entry name" value="His_kinase_dom"/>
</dbReference>
<sequence length="293" mass="32852">MDKENKPTDLEDQALISEFIRLVGEIASLNFPSRINTNTGDTSLGVLAAGLNMLSEEVEKKMVELSNLKEVNHNLENFSLTLAHDIKSPLNNIMGIIDLMDSEVEEGSYANIPEYIELIRAMNSKSLEIVSGILEYSKSTVNSRKLKLISIQKTCAQIVESFSRAHSIRVTYQTMVPEIYYDPMALYQVLSNLINNAIKFNNKQECALLVKSIERQDDIMISIQDNGPGIPEKFRDNIFNLFFRLNQENQPTGTGLGLAIIKKIILENNGKIWTESRPGEGTTFCFTVQKAPG</sequence>
<evidence type="ECO:0000256" key="2">
    <source>
        <dbReference type="ARBA" id="ARBA00012438"/>
    </source>
</evidence>
<gene>
    <name evidence="7" type="ORF">FKX85_20235</name>
</gene>
<dbReference type="InterPro" id="IPR004358">
    <property type="entry name" value="Sig_transdc_His_kin-like_C"/>
</dbReference>
<keyword evidence="3" id="KW-0597">Phosphoprotein</keyword>